<accession>A0A2M8ELU5</accession>
<dbReference type="PANTHER" id="PTHR12993">
    <property type="entry name" value="N-ACETYLGLUCOSAMINYL-PHOSPHATIDYLINOSITOL DE-N-ACETYLASE-RELATED"/>
    <property type="match status" value="1"/>
</dbReference>
<name>A0A2M8ELU5_UNCKA</name>
<evidence type="ECO:0000313" key="2">
    <source>
        <dbReference type="Proteomes" id="UP000229756"/>
    </source>
</evidence>
<dbReference type="InterPro" id="IPR024078">
    <property type="entry name" value="LmbE-like_dom_sf"/>
</dbReference>
<dbReference type="GO" id="GO:0016811">
    <property type="term" value="F:hydrolase activity, acting on carbon-nitrogen (but not peptide) bonds, in linear amides"/>
    <property type="evidence" value="ECO:0007669"/>
    <property type="project" value="TreeGrafter"/>
</dbReference>
<proteinExistence type="predicted"/>
<organism evidence="1 2">
    <name type="scientific">candidate division WWE3 bacterium CG_4_9_14_0_2_um_filter_35_11</name>
    <dbReference type="NCBI Taxonomy" id="1975077"/>
    <lineage>
        <taxon>Bacteria</taxon>
        <taxon>Katanobacteria</taxon>
    </lineage>
</organism>
<dbReference type="InterPro" id="IPR003737">
    <property type="entry name" value="GlcNAc_PI_deacetylase-related"/>
</dbReference>
<evidence type="ECO:0000313" key="1">
    <source>
        <dbReference type="EMBL" id="PJC23714.1"/>
    </source>
</evidence>
<protein>
    <recommendedName>
        <fullName evidence="3">PIG-L family deacetylase</fullName>
    </recommendedName>
</protein>
<dbReference type="EMBL" id="PFSJ01000016">
    <property type="protein sequence ID" value="PJC23714.1"/>
    <property type="molecule type" value="Genomic_DNA"/>
</dbReference>
<dbReference type="Gene3D" id="3.40.50.10320">
    <property type="entry name" value="LmbE-like"/>
    <property type="match status" value="1"/>
</dbReference>
<dbReference type="Pfam" id="PF02585">
    <property type="entry name" value="PIG-L"/>
    <property type="match status" value="1"/>
</dbReference>
<gene>
    <name evidence="1" type="ORF">CO058_02015</name>
</gene>
<reference evidence="2" key="1">
    <citation type="submission" date="2017-09" db="EMBL/GenBank/DDBJ databases">
        <title>Depth-based differentiation of microbial function through sediment-hosted aquifers and enrichment of novel symbionts in the deep terrestrial subsurface.</title>
        <authorList>
            <person name="Probst A.J."/>
            <person name="Ladd B."/>
            <person name="Jarett J.K."/>
            <person name="Geller-Mcgrath D.E."/>
            <person name="Sieber C.M.K."/>
            <person name="Emerson J.B."/>
            <person name="Anantharaman K."/>
            <person name="Thomas B.C."/>
            <person name="Malmstrom R."/>
            <person name="Stieglmeier M."/>
            <person name="Klingl A."/>
            <person name="Woyke T."/>
            <person name="Ryan C.M."/>
            <person name="Banfield J.F."/>
        </authorList>
    </citation>
    <scope>NUCLEOTIDE SEQUENCE [LARGE SCALE GENOMIC DNA]</scope>
</reference>
<dbReference type="AlphaFoldDB" id="A0A2M8ELU5"/>
<dbReference type="SUPFAM" id="SSF102588">
    <property type="entry name" value="LmbE-like"/>
    <property type="match status" value="1"/>
</dbReference>
<evidence type="ECO:0008006" key="3">
    <source>
        <dbReference type="Google" id="ProtNLM"/>
    </source>
</evidence>
<sequence>MNIKNVLIVSAHPDDYELGMGMRIKKYTSAGVRVTAITATVGEYKDSPRGRIKQEKEAGRILGIQEQINLELPCSRLSEFSIDFRNRVEKIVNDIKPDIAYTIYPNDLHVDHEVVSIHSLVAFRSVKNVVYYRVAYSRGFSPNLFFFGNKKLLEFKIKSLKCFKEEIRKSGTIDLKRVSSLAKYEFHNHLHHRCTDSVRKSLELGETVDLLFEPFYIERLISF</sequence>
<comment type="caution">
    <text evidence="1">The sequence shown here is derived from an EMBL/GenBank/DDBJ whole genome shotgun (WGS) entry which is preliminary data.</text>
</comment>
<dbReference type="PANTHER" id="PTHR12993:SF30">
    <property type="entry name" value="N-ACETYL-ALPHA-D-GLUCOSAMINYL L-MALATE DEACETYLASE 1"/>
    <property type="match status" value="1"/>
</dbReference>
<dbReference type="Proteomes" id="UP000229756">
    <property type="component" value="Unassembled WGS sequence"/>
</dbReference>